<keyword evidence="2" id="KW-1133">Transmembrane helix</keyword>
<evidence type="ECO:0000256" key="2">
    <source>
        <dbReference type="SAM" id="Phobius"/>
    </source>
</evidence>
<name>A0A9D7FCG7_9RHOO</name>
<protein>
    <submittedName>
        <fullName evidence="3">Uncharacterized protein</fullName>
    </submittedName>
</protein>
<keyword evidence="2" id="KW-0472">Membrane</keyword>
<keyword evidence="2" id="KW-0812">Transmembrane</keyword>
<reference evidence="3" key="1">
    <citation type="submission" date="2020-10" db="EMBL/GenBank/DDBJ databases">
        <title>Connecting structure to function with the recovery of over 1000 high-quality activated sludge metagenome-assembled genomes encoding full-length rRNA genes using long-read sequencing.</title>
        <authorList>
            <person name="Singleton C.M."/>
            <person name="Petriglieri F."/>
            <person name="Kristensen J.M."/>
            <person name="Kirkegaard R.H."/>
            <person name="Michaelsen T.Y."/>
            <person name="Andersen M.H."/>
            <person name="Karst S.M."/>
            <person name="Dueholm M.S."/>
            <person name="Nielsen P.H."/>
            <person name="Albertsen M."/>
        </authorList>
    </citation>
    <scope>NUCLEOTIDE SEQUENCE</scope>
    <source>
        <strain evidence="3">EsbW_18-Q3-R4-48_MAXAC.044</strain>
    </source>
</reference>
<feature type="compositionally biased region" description="Polar residues" evidence="1">
    <location>
        <begin position="17"/>
        <end position="29"/>
    </location>
</feature>
<evidence type="ECO:0000313" key="4">
    <source>
        <dbReference type="Proteomes" id="UP000886602"/>
    </source>
</evidence>
<accession>A0A9D7FCG7</accession>
<dbReference type="AlphaFoldDB" id="A0A9D7FCG7"/>
<feature type="region of interest" description="Disordered" evidence="1">
    <location>
        <begin position="15"/>
        <end position="34"/>
    </location>
</feature>
<feature type="transmembrane region" description="Helical" evidence="2">
    <location>
        <begin position="44"/>
        <end position="62"/>
    </location>
</feature>
<comment type="caution">
    <text evidence="3">The sequence shown here is derived from an EMBL/GenBank/DDBJ whole genome shotgun (WGS) entry which is preliminary data.</text>
</comment>
<feature type="compositionally biased region" description="Low complexity" evidence="1">
    <location>
        <begin position="107"/>
        <end position="123"/>
    </location>
</feature>
<dbReference type="EMBL" id="JADJNC010000014">
    <property type="protein sequence ID" value="MBK7423343.1"/>
    <property type="molecule type" value="Genomic_DNA"/>
</dbReference>
<evidence type="ECO:0000256" key="1">
    <source>
        <dbReference type="SAM" id="MobiDB-lite"/>
    </source>
</evidence>
<proteinExistence type="predicted"/>
<feature type="compositionally biased region" description="Basic residues" evidence="1">
    <location>
        <begin position="96"/>
        <end position="106"/>
    </location>
</feature>
<sequence length="123" mass="13290">MCELKFTAENLPKNFRQPRQQQQTINDNDVLTGHEDMKSRTRKVLHYLFAAAFGFFSVATLATPKAAEHEDAPVTSGANVARPKHSTTPAKQQVTGKHKNAAKGKAAKSAGSTKKTGALSAKK</sequence>
<organism evidence="3 4">
    <name type="scientific">Candidatus Propionivibrio dominans</name>
    <dbReference type="NCBI Taxonomy" id="2954373"/>
    <lineage>
        <taxon>Bacteria</taxon>
        <taxon>Pseudomonadati</taxon>
        <taxon>Pseudomonadota</taxon>
        <taxon>Betaproteobacteria</taxon>
        <taxon>Rhodocyclales</taxon>
        <taxon>Rhodocyclaceae</taxon>
        <taxon>Propionivibrio</taxon>
    </lineage>
</organism>
<dbReference type="Proteomes" id="UP000886602">
    <property type="component" value="Unassembled WGS sequence"/>
</dbReference>
<feature type="region of interest" description="Disordered" evidence="1">
    <location>
        <begin position="66"/>
        <end position="123"/>
    </location>
</feature>
<gene>
    <name evidence="3" type="ORF">IPJ48_09715</name>
</gene>
<evidence type="ECO:0000313" key="3">
    <source>
        <dbReference type="EMBL" id="MBK7423343.1"/>
    </source>
</evidence>